<dbReference type="CDD" id="cd10747">
    <property type="entry name" value="DnaJ_C"/>
    <property type="match status" value="1"/>
</dbReference>
<dbReference type="EMBL" id="MHLZ01000025">
    <property type="protein sequence ID" value="OGZ19680.1"/>
    <property type="molecule type" value="Genomic_DNA"/>
</dbReference>
<dbReference type="FunFam" id="2.10.230.10:FF:000002">
    <property type="entry name" value="Molecular chaperone DnaJ"/>
    <property type="match status" value="1"/>
</dbReference>
<dbReference type="SUPFAM" id="SSF49493">
    <property type="entry name" value="HSP40/DnaJ peptide-binding domain"/>
    <property type="match status" value="2"/>
</dbReference>
<keyword evidence="1 8" id="KW-0479">Metal-binding</keyword>
<evidence type="ECO:0000256" key="1">
    <source>
        <dbReference type="ARBA" id="ARBA00022723"/>
    </source>
</evidence>
<dbReference type="PROSITE" id="PS51188">
    <property type="entry name" value="ZF_CR"/>
    <property type="match status" value="1"/>
</dbReference>
<dbReference type="InterPro" id="IPR018253">
    <property type="entry name" value="DnaJ_domain_CS"/>
</dbReference>
<evidence type="ECO:0000256" key="3">
    <source>
        <dbReference type="ARBA" id="ARBA00022771"/>
    </source>
</evidence>
<dbReference type="NCBIfam" id="NF008035">
    <property type="entry name" value="PRK10767.1"/>
    <property type="match status" value="1"/>
</dbReference>
<dbReference type="SUPFAM" id="SSF57938">
    <property type="entry name" value="DnaJ/Hsp40 cysteine-rich domain"/>
    <property type="match status" value="1"/>
</dbReference>
<dbReference type="PANTHER" id="PTHR43096:SF52">
    <property type="entry name" value="DNAJ HOMOLOG 1, MITOCHONDRIAL-RELATED"/>
    <property type="match status" value="1"/>
</dbReference>
<gene>
    <name evidence="8" type="primary">dnaJ</name>
    <name evidence="12" type="ORF">A2626_03035</name>
</gene>
<comment type="cofactor">
    <cofactor evidence="8">
        <name>Zn(2+)</name>
        <dbReference type="ChEBI" id="CHEBI:29105"/>
    </cofactor>
    <text evidence="8">Binds 2 Zn(2+) ions per monomer.</text>
</comment>
<evidence type="ECO:0000256" key="8">
    <source>
        <dbReference type="HAMAP-Rule" id="MF_01152"/>
    </source>
</evidence>
<comment type="subcellular location">
    <subcellularLocation>
        <location evidence="8">Cytoplasm</location>
    </subcellularLocation>
</comment>
<dbReference type="SMART" id="SM00271">
    <property type="entry name" value="DnaJ"/>
    <property type="match status" value="1"/>
</dbReference>
<feature type="repeat" description="CXXCXGXG motif" evidence="8">
    <location>
        <begin position="165"/>
        <end position="172"/>
    </location>
</feature>
<feature type="repeat" description="CXXCXGXG motif" evidence="8">
    <location>
        <begin position="222"/>
        <end position="229"/>
    </location>
</feature>
<dbReference type="HAMAP" id="MF_01152">
    <property type="entry name" value="DnaJ"/>
    <property type="match status" value="1"/>
</dbReference>
<feature type="binding site" evidence="8">
    <location>
        <position position="182"/>
    </location>
    <ligand>
        <name>Zn(2+)</name>
        <dbReference type="ChEBI" id="CHEBI:29105"/>
        <label>2</label>
    </ligand>
</feature>
<feature type="binding site" evidence="8">
    <location>
        <position position="211"/>
    </location>
    <ligand>
        <name>Zn(2+)</name>
        <dbReference type="ChEBI" id="CHEBI:29105"/>
        <label>2</label>
    </ligand>
</feature>
<dbReference type="GO" id="GO:0009408">
    <property type="term" value="P:response to heat"/>
    <property type="evidence" value="ECO:0007669"/>
    <property type="project" value="InterPro"/>
</dbReference>
<reference evidence="12 13" key="1">
    <citation type="journal article" date="2016" name="Nat. Commun.">
        <title>Thousands of microbial genomes shed light on interconnected biogeochemical processes in an aquifer system.</title>
        <authorList>
            <person name="Anantharaman K."/>
            <person name="Brown C.T."/>
            <person name="Hug L.A."/>
            <person name="Sharon I."/>
            <person name="Castelle C.J."/>
            <person name="Probst A.J."/>
            <person name="Thomas B.C."/>
            <person name="Singh A."/>
            <person name="Wilkins M.J."/>
            <person name="Karaoz U."/>
            <person name="Brodie E.L."/>
            <person name="Williams K.H."/>
            <person name="Hubbard S.S."/>
            <person name="Banfield J.F."/>
        </authorList>
    </citation>
    <scope>NUCLEOTIDE SEQUENCE [LARGE SCALE GENOMIC DNA]</scope>
</reference>
<dbReference type="SUPFAM" id="SSF46565">
    <property type="entry name" value="Chaperone J-domain"/>
    <property type="match status" value="1"/>
</dbReference>
<comment type="subunit">
    <text evidence="8">Homodimer.</text>
</comment>
<feature type="repeat" description="CXXCXGXG motif" evidence="8">
    <location>
        <begin position="208"/>
        <end position="215"/>
    </location>
</feature>
<evidence type="ECO:0000259" key="10">
    <source>
        <dbReference type="PROSITE" id="PS50076"/>
    </source>
</evidence>
<keyword evidence="8" id="KW-0963">Cytoplasm</keyword>
<dbReference type="GO" id="GO:0051082">
    <property type="term" value="F:unfolded protein binding"/>
    <property type="evidence" value="ECO:0007669"/>
    <property type="project" value="UniProtKB-UniRule"/>
</dbReference>
<comment type="caution">
    <text evidence="12">The sequence shown here is derived from an EMBL/GenBank/DDBJ whole genome shotgun (WGS) entry which is preliminary data.</text>
</comment>
<feature type="binding site" evidence="8">
    <location>
        <position position="185"/>
    </location>
    <ligand>
        <name>Zn(2+)</name>
        <dbReference type="ChEBI" id="CHEBI:29105"/>
        <label>2</label>
    </ligand>
</feature>
<dbReference type="PROSITE" id="PS00636">
    <property type="entry name" value="DNAJ_1"/>
    <property type="match status" value="1"/>
</dbReference>
<feature type="binding site" evidence="8">
    <location>
        <position position="208"/>
    </location>
    <ligand>
        <name>Zn(2+)</name>
        <dbReference type="ChEBI" id="CHEBI:29105"/>
        <label>2</label>
    </ligand>
</feature>
<feature type="binding site" evidence="8">
    <location>
        <position position="168"/>
    </location>
    <ligand>
        <name>Zn(2+)</name>
        <dbReference type="ChEBI" id="CHEBI:29105"/>
        <label>1</label>
    </ligand>
</feature>
<keyword evidence="5 8" id="KW-0143">Chaperone</keyword>
<accession>A0A1G2E2U2</accession>
<comment type="similarity">
    <text evidence="6 8">Belongs to the DnaJ family.</text>
</comment>
<name>A0A1G2E2U2_9BACT</name>
<dbReference type="InterPro" id="IPR008971">
    <property type="entry name" value="HSP40/DnaJ_pept-bd"/>
</dbReference>
<dbReference type="GO" id="GO:0005524">
    <property type="term" value="F:ATP binding"/>
    <property type="evidence" value="ECO:0007669"/>
    <property type="project" value="InterPro"/>
</dbReference>
<evidence type="ECO:0000313" key="12">
    <source>
        <dbReference type="EMBL" id="OGZ19680.1"/>
    </source>
</evidence>
<dbReference type="Gene3D" id="2.10.230.10">
    <property type="entry name" value="Heat shock protein DnaJ, cysteine-rich domain"/>
    <property type="match status" value="1"/>
</dbReference>
<dbReference type="InterPro" id="IPR036869">
    <property type="entry name" value="J_dom_sf"/>
</dbReference>
<keyword evidence="4 8" id="KW-0862">Zinc</keyword>
<evidence type="ECO:0000256" key="9">
    <source>
        <dbReference type="PROSITE-ProRule" id="PRU00546"/>
    </source>
</evidence>
<dbReference type="FunFam" id="2.60.260.20:FF:000005">
    <property type="entry name" value="Chaperone protein dnaJ 1, mitochondrial"/>
    <property type="match status" value="1"/>
</dbReference>
<feature type="binding site" evidence="8">
    <location>
        <position position="225"/>
    </location>
    <ligand>
        <name>Zn(2+)</name>
        <dbReference type="ChEBI" id="CHEBI:29105"/>
        <label>1</label>
    </ligand>
</feature>
<dbReference type="Proteomes" id="UP000177360">
    <property type="component" value="Unassembled WGS sequence"/>
</dbReference>
<dbReference type="InterPro" id="IPR012724">
    <property type="entry name" value="DnaJ"/>
</dbReference>
<dbReference type="InterPro" id="IPR036410">
    <property type="entry name" value="HSP_DnaJ_Cys-rich_dom_sf"/>
</dbReference>
<evidence type="ECO:0000256" key="4">
    <source>
        <dbReference type="ARBA" id="ARBA00022833"/>
    </source>
</evidence>
<dbReference type="PRINTS" id="PR00625">
    <property type="entry name" value="JDOMAIN"/>
</dbReference>
<dbReference type="PROSITE" id="PS50076">
    <property type="entry name" value="DNAJ_2"/>
    <property type="match status" value="1"/>
</dbReference>
<feature type="zinc finger region" description="CR-type" evidence="9">
    <location>
        <begin position="152"/>
        <end position="234"/>
    </location>
</feature>
<dbReference type="GO" id="GO:0008270">
    <property type="term" value="F:zinc ion binding"/>
    <property type="evidence" value="ECO:0007669"/>
    <property type="project" value="UniProtKB-UniRule"/>
</dbReference>
<dbReference type="GO" id="GO:0006260">
    <property type="term" value="P:DNA replication"/>
    <property type="evidence" value="ECO:0007669"/>
    <property type="project" value="UniProtKB-KW"/>
</dbReference>
<evidence type="ECO:0000256" key="6">
    <source>
        <dbReference type="ARBA" id="ARBA00061004"/>
    </source>
</evidence>
<sequence>MKNYYEILGIQKTASSEEIKRAFHQLAHKHHPHKGGDEKKFKEINEAYQVLSNKEKRAQYDKFGRVFESAAGPGFEGFSGAAGPGWGFNWGNGGASGGEEGAEPEFDFGNLGDIFEDFFGFGNKGADQKKNIKKGKDIGVDMEISLEEALKNSEKEIILSKYVVCGRCRGIGAEPGTSLNECFSCRGAGEVQQMKRTFLGSFTQWTICPECGGDGQKPAKPCNVCRGEGRVKNDEIVKIFIPVGVDSNQTIKMAGKGDAGKKGGTAGDLFVRILVKEHPFFERKGDDLFATAEIGFSQAVLGGEIEISILERTKILLKIPSGIESGKVLRISGKGIPRFSRIGRGDLFVKLVVKTPKKLTKRQKELLEDLRREGM</sequence>
<dbReference type="PANTHER" id="PTHR43096">
    <property type="entry name" value="DNAJ HOMOLOG 1, MITOCHONDRIAL-RELATED"/>
    <property type="match status" value="1"/>
</dbReference>
<dbReference type="Gene3D" id="1.10.287.110">
    <property type="entry name" value="DnaJ domain"/>
    <property type="match status" value="1"/>
</dbReference>
<dbReference type="InterPro" id="IPR001305">
    <property type="entry name" value="HSP_DnaJ_Cys-rich_dom"/>
</dbReference>
<dbReference type="InterPro" id="IPR001623">
    <property type="entry name" value="DnaJ_domain"/>
</dbReference>
<organism evidence="12 13">
    <name type="scientific">Candidatus Nealsonbacteria bacterium RIFCSPHIGHO2_01_FULL_38_55</name>
    <dbReference type="NCBI Taxonomy" id="1801664"/>
    <lineage>
        <taxon>Bacteria</taxon>
        <taxon>Candidatus Nealsoniibacteriota</taxon>
    </lineage>
</organism>
<evidence type="ECO:0000313" key="13">
    <source>
        <dbReference type="Proteomes" id="UP000177360"/>
    </source>
</evidence>
<dbReference type="InterPro" id="IPR002939">
    <property type="entry name" value="DnaJ_C"/>
</dbReference>
<dbReference type="AlphaFoldDB" id="A0A1G2E2U2"/>
<evidence type="ECO:0000256" key="5">
    <source>
        <dbReference type="ARBA" id="ARBA00023186"/>
    </source>
</evidence>
<dbReference type="GO" id="GO:0005737">
    <property type="term" value="C:cytoplasm"/>
    <property type="evidence" value="ECO:0007669"/>
    <property type="project" value="UniProtKB-SubCell"/>
</dbReference>
<comment type="function">
    <text evidence="8">Participates actively in the response to hyperosmotic and heat shock by preventing the aggregation of stress-denatured proteins and by disaggregating proteins, also in an autonomous, DnaK-independent fashion. Unfolded proteins bind initially to DnaJ; upon interaction with the DnaJ-bound protein, DnaK hydrolyzes its bound ATP, resulting in the formation of a stable complex. GrpE releases ADP from DnaK; ATP binding to DnaK triggers the release of the substrate protein, thus completing the reaction cycle. Several rounds of ATP-dependent interactions between DnaJ, DnaK and GrpE are required for fully efficient folding. Also involved, together with DnaK and GrpE, in the DNA replication of plasmids through activation of initiation proteins.</text>
</comment>
<evidence type="ECO:0000256" key="2">
    <source>
        <dbReference type="ARBA" id="ARBA00022737"/>
    </source>
</evidence>
<dbReference type="Pfam" id="PF00684">
    <property type="entry name" value="DnaJ_CXXCXGXG"/>
    <property type="match status" value="1"/>
</dbReference>
<feature type="binding site" evidence="8">
    <location>
        <position position="165"/>
    </location>
    <ligand>
        <name>Zn(2+)</name>
        <dbReference type="ChEBI" id="CHEBI:29105"/>
        <label>1</label>
    </ligand>
</feature>
<keyword evidence="2 8" id="KW-0677">Repeat</keyword>
<evidence type="ECO:0000256" key="7">
    <source>
        <dbReference type="ARBA" id="ARBA00067609"/>
    </source>
</evidence>
<dbReference type="Pfam" id="PF00226">
    <property type="entry name" value="DnaJ"/>
    <property type="match status" value="1"/>
</dbReference>
<feature type="binding site" evidence="8">
    <location>
        <position position="222"/>
    </location>
    <ligand>
        <name>Zn(2+)</name>
        <dbReference type="ChEBI" id="CHEBI:29105"/>
        <label>1</label>
    </ligand>
</feature>
<dbReference type="GO" id="GO:0031072">
    <property type="term" value="F:heat shock protein binding"/>
    <property type="evidence" value="ECO:0007669"/>
    <property type="project" value="InterPro"/>
</dbReference>
<feature type="repeat" description="CXXCXGXG motif" evidence="8">
    <location>
        <begin position="182"/>
        <end position="189"/>
    </location>
</feature>
<feature type="domain" description="CR-type" evidence="11">
    <location>
        <begin position="152"/>
        <end position="234"/>
    </location>
</feature>
<dbReference type="Gene3D" id="2.60.260.20">
    <property type="entry name" value="Urease metallochaperone UreE, N-terminal domain"/>
    <property type="match status" value="2"/>
</dbReference>
<protein>
    <recommendedName>
        <fullName evidence="7 8">Chaperone protein DnaJ</fullName>
    </recommendedName>
</protein>
<dbReference type="GO" id="GO:0042026">
    <property type="term" value="P:protein refolding"/>
    <property type="evidence" value="ECO:0007669"/>
    <property type="project" value="TreeGrafter"/>
</dbReference>
<proteinExistence type="inferred from homology"/>
<dbReference type="CDD" id="cd10719">
    <property type="entry name" value="DnaJ_zf"/>
    <property type="match status" value="1"/>
</dbReference>
<keyword evidence="8" id="KW-0235">DNA replication</keyword>
<dbReference type="CDD" id="cd06257">
    <property type="entry name" value="DnaJ"/>
    <property type="match status" value="1"/>
</dbReference>
<evidence type="ECO:0000259" key="11">
    <source>
        <dbReference type="PROSITE" id="PS51188"/>
    </source>
</evidence>
<comment type="domain">
    <text evidence="8">The J domain is necessary and sufficient to stimulate DnaK ATPase activity. Zinc center 1 plays an important role in the autonomous, DnaK-independent chaperone activity of DnaJ. Zinc center 2 is essential for interaction with DnaK and for DnaJ activity.</text>
</comment>
<feature type="domain" description="J" evidence="10">
    <location>
        <begin position="3"/>
        <end position="64"/>
    </location>
</feature>
<keyword evidence="8" id="KW-0346">Stress response</keyword>
<keyword evidence="3 8" id="KW-0863">Zinc-finger</keyword>
<dbReference type="Pfam" id="PF01556">
    <property type="entry name" value="DnaJ_C"/>
    <property type="match status" value="1"/>
</dbReference>